<keyword evidence="2" id="KW-1185">Reference proteome</keyword>
<gene>
    <name evidence="1" type="ORF">RQP52_08755</name>
</gene>
<protein>
    <submittedName>
        <fullName evidence="1">Uncharacterized protein</fullName>
    </submittedName>
</protein>
<comment type="caution">
    <text evidence="1">The sequence shown here is derived from an EMBL/GenBank/DDBJ whole genome shotgun (WGS) entry which is preliminary data.</text>
</comment>
<name>A0ABU3RA84_9BACL</name>
<evidence type="ECO:0000313" key="2">
    <source>
        <dbReference type="Proteomes" id="UP001260980"/>
    </source>
</evidence>
<dbReference type="PROSITE" id="PS51257">
    <property type="entry name" value="PROKAR_LIPOPROTEIN"/>
    <property type="match status" value="1"/>
</dbReference>
<organism evidence="1 2">
    <name type="scientific">Paenibacillus violae</name>
    <dbReference type="NCBI Taxonomy" id="3077234"/>
    <lineage>
        <taxon>Bacteria</taxon>
        <taxon>Bacillati</taxon>
        <taxon>Bacillota</taxon>
        <taxon>Bacilli</taxon>
        <taxon>Bacillales</taxon>
        <taxon>Paenibacillaceae</taxon>
        <taxon>Paenibacillus</taxon>
    </lineage>
</organism>
<dbReference type="EMBL" id="JAWCUD010000002">
    <property type="protein sequence ID" value="MDU0201176.1"/>
    <property type="molecule type" value="Genomic_DNA"/>
</dbReference>
<dbReference type="Proteomes" id="UP001260980">
    <property type="component" value="Unassembled WGS sequence"/>
</dbReference>
<evidence type="ECO:0000313" key="1">
    <source>
        <dbReference type="EMBL" id="MDU0201176.1"/>
    </source>
</evidence>
<dbReference type="RefSeq" id="WP_315950873.1">
    <property type="nucleotide sequence ID" value="NZ_JAWCUD010000002.1"/>
</dbReference>
<proteinExistence type="predicted"/>
<sequence length="238" mass="27188">MRIWIGIWALFVVFTSGCSWVNSNSIHGNAVIDWVDFVKLSGNSYTGLFEGVIKDTNDITNEVVGEVHFKVGDVVTNPEYQTKAGDAAFLEIGTKLYKVKGFESNQLIAAKDEKRISGYRLYAGDDFARTLRRNYEDLPKEKIERVELYHFDEVKPYKTLNDSEKEQFIQLLESGKVTEDYYTQSKVGDPTYYLFVIFTNEPIANSFILTDDGGHVSFSSTQTRIVDNEIRKLILPFE</sequence>
<accession>A0ABU3RA84</accession>
<reference evidence="1 2" key="1">
    <citation type="submission" date="2023-10" db="EMBL/GenBank/DDBJ databases">
        <title>Paenibacillus strain PFR10 Genome sequencing and assembly.</title>
        <authorList>
            <person name="Kim I."/>
        </authorList>
    </citation>
    <scope>NUCLEOTIDE SEQUENCE [LARGE SCALE GENOMIC DNA]</scope>
    <source>
        <strain evidence="1 2">PFR10</strain>
    </source>
</reference>